<gene>
    <name evidence="1" type="ORF">A3D03_02690</name>
</gene>
<name>A0A1F6A965_9BACT</name>
<evidence type="ECO:0000313" key="1">
    <source>
        <dbReference type="EMBL" id="OGG21255.1"/>
    </source>
</evidence>
<dbReference type="InterPro" id="IPR029057">
    <property type="entry name" value="PRTase-like"/>
</dbReference>
<comment type="caution">
    <text evidence="1">The sequence shown here is derived from an EMBL/GenBank/DDBJ whole genome shotgun (WGS) entry which is preliminary data.</text>
</comment>
<evidence type="ECO:0008006" key="3">
    <source>
        <dbReference type="Google" id="ProtNLM"/>
    </source>
</evidence>
<protein>
    <recommendedName>
        <fullName evidence="3">Phosphoribosyltransferase domain-containing protein</fullName>
    </recommendedName>
</protein>
<accession>A0A1F6A965</accession>
<reference evidence="1 2" key="1">
    <citation type="journal article" date="2016" name="Nat. Commun.">
        <title>Thousands of microbial genomes shed light on interconnected biogeochemical processes in an aquifer system.</title>
        <authorList>
            <person name="Anantharaman K."/>
            <person name="Brown C.T."/>
            <person name="Hug L.A."/>
            <person name="Sharon I."/>
            <person name="Castelle C.J."/>
            <person name="Probst A.J."/>
            <person name="Thomas B.C."/>
            <person name="Singh A."/>
            <person name="Wilkins M.J."/>
            <person name="Karaoz U."/>
            <person name="Brodie E.L."/>
            <person name="Williams K.H."/>
            <person name="Hubbard S.S."/>
            <person name="Banfield J.F."/>
        </authorList>
    </citation>
    <scope>NUCLEOTIDE SEQUENCE [LARGE SCALE GENOMIC DNA]</scope>
</reference>
<dbReference type="Gene3D" id="3.40.50.2020">
    <property type="match status" value="1"/>
</dbReference>
<evidence type="ECO:0000313" key="2">
    <source>
        <dbReference type="Proteomes" id="UP000177092"/>
    </source>
</evidence>
<dbReference type="Proteomes" id="UP000177092">
    <property type="component" value="Unassembled WGS sequence"/>
</dbReference>
<proteinExistence type="predicted"/>
<dbReference type="AlphaFoldDB" id="A0A1F6A965"/>
<dbReference type="EMBL" id="MFJN01000025">
    <property type="protein sequence ID" value="OGG21255.1"/>
    <property type="molecule type" value="Genomic_DNA"/>
</dbReference>
<sequence length="213" mass="23863">MTKVGPPGHEEWIAYYDPRFSDLCIHGAYEIAMRLNELKTDVIVTPSSGKSTLLMQYVQFLMQEKYQKPVDLIVLKKGPPDEMEEEVKFSVFSKIYQPITSGNKDRVMVVSGDNFQKLSAHLRENHSLAFVDDVYSRGGTAEAGLNLIDQVKQRIGLSVNAFNPTPLVTVMRECEIDPTGQLNMPDVPGLWTAIVTPVYQDAHYLSVTGLNLN</sequence>
<dbReference type="SUPFAM" id="SSF53271">
    <property type="entry name" value="PRTase-like"/>
    <property type="match status" value="1"/>
</dbReference>
<organism evidence="1 2">
    <name type="scientific">Candidatus Gottesmanbacteria bacterium RIFCSPHIGHO2_02_FULL_40_13</name>
    <dbReference type="NCBI Taxonomy" id="1798384"/>
    <lineage>
        <taxon>Bacteria</taxon>
        <taxon>Candidatus Gottesmaniibacteriota</taxon>
    </lineage>
</organism>